<organism evidence="8 9">
    <name type="scientific">Prorocentrum cordatum</name>
    <dbReference type="NCBI Taxonomy" id="2364126"/>
    <lineage>
        <taxon>Eukaryota</taxon>
        <taxon>Sar</taxon>
        <taxon>Alveolata</taxon>
        <taxon>Dinophyceae</taxon>
        <taxon>Prorocentrales</taxon>
        <taxon>Prorocentraceae</taxon>
        <taxon>Prorocentrum</taxon>
    </lineage>
</organism>
<dbReference type="Proteomes" id="UP001189429">
    <property type="component" value="Unassembled WGS sequence"/>
</dbReference>
<evidence type="ECO:0000259" key="7">
    <source>
        <dbReference type="Pfam" id="PF00520"/>
    </source>
</evidence>
<dbReference type="InterPro" id="IPR018490">
    <property type="entry name" value="cNMP-bd_dom_sf"/>
</dbReference>
<feature type="transmembrane region" description="Helical" evidence="6">
    <location>
        <begin position="299"/>
        <end position="321"/>
    </location>
</feature>
<dbReference type="SUPFAM" id="SSF81324">
    <property type="entry name" value="Voltage-gated potassium channels"/>
    <property type="match status" value="1"/>
</dbReference>
<evidence type="ECO:0000256" key="3">
    <source>
        <dbReference type="ARBA" id="ARBA00022989"/>
    </source>
</evidence>
<comment type="caution">
    <text evidence="8">The sequence shown here is derived from an EMBL/GenBank/DDBJ whole genome shotgun (WGS) entry which is preliminary data.</text>
</comment>
<dbReference type="Pfam" id="PF00520">
    <property type="entry name" value="Ion_trans"/>
    <property type="match status" value="1"/>
</dbReference>
<dbReference type="PANTHER" id="PTHR10217">
    <property type="entry name" value="VOLTAGE AND LIGAND GATED POTASSIUM CHANNEL"/>
    <property type="match status" value="1"/>
</dbReference>
<feature type="compositionally biased region" description="Low complexity" evidence="5">
    <location>
        <begin position="100"/>
        <end position="109"/>
    </location>
</feature>
<dbReference type="InterPro" id="IPR005821">
    <property type="entry name" value="Ion_trans_dom"/>
</dbReference>
<feature type="transmembrane region" description="Helical" evidence="6">
    <location>
        <begin position="391"/>
        <end position="411"/>
    </location>
</feature>
<evidence type="ECO:0000313" key="8">
    <source>
        <dbReference type="EMBL" id="CAK0797032.1"/>
    </source>
</evidence>
<evidence type="ECO:0000313" key="9">
    <source>
        <dbReference type="Proteomes" id="UP001189429"/>
    </source>
</evidence>
<evidence type="ECO:0000256" key="1">
    <source>
        <dbReference type="ARBA" id="ARBA00004141"/>
    </source>
</evidence>
<dbReference type="SUPFAM" id="SSF51206">
    <property type="entry name" value="cAMP-binding domain-like"/>
    <property type="match status" value="1"/>
</dbReference>
<gene>
    <name evidence="8" type="ORF">PCOR1329_LOCUS6229</name>
</gene>
<evidence type="ECO:0000256" key="5">
    <source>
        <dbReference type="SAM" id="MobiDB-lite"/>
    </source>
</evidence>
<dbReference type="EMBL" id="CAUYUJ010001669">
    <property type="protein sequence ID" value="CAK0797032.1"/>
    <property type="molecule type" value="Genomic_DNA"/>
</dbReference>
<feature type="region of interest" description="Disordered" evidence="5">
    <location>
        <begin position="756"/>
        <end position="792"/>
    </location>
</feature>
<reference evidence="8" key="1">
    <citation type="submission" date="2023-10" db="EMBL/GenBank/DDBJ databases">
        <authorList>
            <person name="Chen Y."/>
            <person name="Shah S."/>
            <person name="Dougan E. K."/>
            <person name="Thang M."/>
            <person name="Chan C."/>
        </authorList>
    </citation>
    <scope>NUCLEOTIDE SEQUENCE [LARGE SCALE GENOMIC DNA]</scope>
</reference>
<keyword evidence="3 6" id="KW-1133">Transmembrane helix</keyword>
<keyword evidence="4 6" id="KW-0472">Membrane</keyword>
<feature type="compositionally biased region" description="Low complexity" evidence="5">
    <location>
        <begin position="38"/>
        <end position="59"/>
    </location>
</feature>
<sequence>MLAAQAYMRLGDTMAAGDPGEGYSRLAGGPRVVEASRPARAGRPPGAGAPAAACQRGARPPCPGEGFADPFPVEEDSAPRGGPSELCSAGGPRGSQLPIAARGRAPTPRSRSRSRSVDSAVRLSCWKVGSEFSWEGTSDEPVTGSTTTCGLTCKSAPIRSSSRLPSDSVALGTTSVSMRDRMFQSLSSNKKVQTVAAKIRSVENWYNLLPDSRFLLCWDVWIFVNLLITGVAEPYMEVFMTDAWQTKFVNVYLAFVFMLDTCLNFFRAFRDSTRDGVVLVTDPSRIARHYLRTRFWADALSSLPLALISPRLAIFQLLRILRLHRMMWHLAQAGVSFSALNLVEFCLMSGFVLHWLACVWATIGLDEDGSWMLVAQEKLGFFEADNCVDKYLLSLYWAVTVLSSVGFGDITPGTRAEFLCAIVCMGIGGCVWAYIVGSVCGMVSALDKYRIDVERKGNDLMWLCRETKLPRQLAERIKGYFSHAKEFLKMEQYHEVMKELSPALKGEVVAFLYGRCLKRVWYFDVCDTRCQQVLVEGMIPKMYGAGEHVENITGRGDRALVFLRSGLCSRKNALLAPGAVWGTDVILDTEEHEDIEELLDEELAVTINFCFVLLLGKNSIDHAASMFPVFGKRLRKAHTRMLLWRGIIAVSRAVKKLEEKERVPEKISRWDQLGMNLAKVVHKDCELLHSNLAQTPMPTPISCLSKTGGRRSANMCITRKNSLCFEPASPASAAFAASTAAESNLFCLEPAVAEPAPRSSDSKESGGSDAPAAAGSPRRFGPGRGLPDVHERLDLQAEQLDRLGEEVGALSKLVRKLLTRLDANERF</sequence>
<evidence type="ECO:0000256" key="4">
    <source>
        <dbReference type="ARBA" id="ARBA00023136"/>
    </source>
</evidence>
<dbReference type="Gene3D" id="1.10.287.70">
    <property type="match status" value="1"/>
</dbReference>
<name>A0ABN9PUX3_9DINO</name>
<feature type="transmembrane region" description="Helical" evidence="6">
    <location>
        <begin position="248"/>
        <end position="269"/>
    </location>
</feature>
<feature type="domain" description="Ion transport" evidence="7">
    <location>
        <begin position="218"/>
        <end position="444"/>
    </location>
</feature>
<dbReference type="PANTHER" id="PTHR10217:SF435">
    <property type="entry name" value="POTASSIUM VOLTAGE-GATED CHANNEL PROTEIN EAG"/>
    <property type="match status" value="1"/>
</dbReference>
<keyword evidence="9" id="KW-1185">Reference proteome</keyword>
<feature type="transmembrane region" description="Helical" evidence="6">
    <location>
        <begin position="418"/>
        <end position="446"/>
    </location>
</feature>
<feature type="region of interest" description="Disordered" evidence="5">
    <location>
        <begin position="13"/>
        <end position="116"/>
    </location>
</feature>
<feature type="transmembrane region" description="Helical" evidence="6">
    <location>
        <begin position="342"/>
        <end position="363"/>
    </location>
</feature>
<keyword evidence="2 6" id="KW-0812">Transmembrane</keyword>
<evidence type="ECO:0000256" key="2">
    <source>
        <dbReference type="ARBA" id="ARBA00022692"/>
    </source>
</evidence>
<dbReference type="InterPro" id="IPR050818">
    <property type="entry name" value="KCNH_animal-type"/>
</dbReference>
<evidence type="ECO:0000256" key="6">
    <source>
        <dbReference type="SAM" id="Phobius"/>
    </source>
</evidence>
<dbReference type="Gene3D" id="1.10.287.630">
    <property type="entry name" value="Helix hairpin bin"/>
    <property type="match status" value="1"/>
</dbReference>
<feature type="compositionally biased region" description="Low complexity" evidence="5">
    <location>
        <begin position="767"/>
        <end position="777"/>
    </location>
</feature>
<comment type="subcellular location">
    <subcellularLocation>
        <location evidence="1">Membrane</location>
        <topology evidence="1">Multi-pass membrane protein</topology>
    </subcellularLocation>
</comment>
<protein>
    <recommendedName>
        <fullName evidence="7">Ion transport domain-containing protein</fullName>
    </recommendedName>
</protein>
<accession>A0ABN9PUX3</accession>
<proteinExistence type="predicted"/>